<keyword evidence="1 2" id="KW-0597">Phosphoprotein</keyword>
<accession>A0ABU1BS64</accession>
<dbReference type="RefSeq" id="WP_338437818.1">
    <property type="nucleotide sequence ID" value="NZ_JAUYVH010000013.1"/>
</dbReference>
<evidence type="ECO:0000313" key="4">
    <source>
        <dbReference type="EMBL" id="MDQ9171853.1"/>
    </source>
</evidence>
<dbReference type="InterPro" id="IPR011006">
    <property type="entry name" value="CheY-like_superfamily"/>
</dbReference>
<reference evidence="4 5" key="1">
    <citation type="submission" date="2023-08" db="EMBL/GenBank/DDBJ databases">
        <title>Oxalobacteraceae gen .nov., isolated from river sludge outside the plant.</title>
        <authorList>
            <person name="Zhao S.Y."/>
        </authorList>
    </citation>
    <scope>NUCLEOTIDE SEQUENCE [LARGE SCALE GENOMIC DNA]</scope>
    <source>
        <strain evidence="4 5">R-40</strain>
    </source>
</reference>
<name>A0ABU1BS64_9BURK</name>
<dbReference type="PANTHER" id="PTHR44591">
    <property type="entry name" value="STRESS RESPONSE REGULATOR PROTEIN 1"/>
    <property type="match status" value="1"/>
</dbReference>
<dbReference type="InterPro" id="IPR001789">
    <property type="entry name" value="Sig_transdc_resp-reg_receiver"/>
</dbReference>
<evidence type="ECO:0000313" key="5">
    <source>
        <dbReference type="Proteomes" id="UP001225596"/>
    </source>
</evidence>
<dbReference type="Gene3D" id="3.40.50.2300">
    <property type="match status" value="1"/>
</dbReference>
<evidence type="ECO:0000256" key="1">
    <source>
        <dbReference type="ARBA" id="ARBA00022553"/>
    </source>
</evidence>
<proteinExistence type="predicted"/>
<dbReference type="Proteomes" id="UP001225596">
    <property type="component" value="Unassembled WGS sequence"/>
</dbReference>
<comment type="caution">
    <text evidence="4">The sequence shown here is derived from an EMBL/GenBank/DDBJ whole genome shotgun (WGS) entry which is preliminary data.</text>
</comment>
<dbReference type="InterPro" id="IPR050595">
    <property type="entry name" value="Bact_response_regulator"/>
</dbReference>
<organism evidence="4 5">
    <name type="scientific">Keguizhuia sedimenti</name>
    <dbReference type="NCBI Taxonomy" id="3064264"/>
    <lineage>
        <taxon>Bacteria</taxon>
        <taxon>Pseudomonadati</taxon>
        <taxon>Pseudomonadota</taxon>
        <taxon>Betaproteobacteria</taxon>
        <taxon>Burkholderiales</taxon>
        <taxon>Oxalobacteraceae</taxon>
        <taxon>Keguizhuia</taxon>
    </lineage>
</organism>
<dbReference type="EMBL" id="JAUYVH010000013">
    <property type="protein sequence ID" value="MDQ9171853.1"/>
    <property type="molecule type" value="Genomic_DNA"/>
</dbReference>
<dbReference type="SMART" id="SM00448">
    <property type="entry name" value="REC"/>
    <property type="match status" value="1"/>
</dbReference>
<protein>
    <submittedName>
        <fullName evidence="4">Response regulator</fullName>
    </submittedName>
</protein>
<evidence type="ECO:0000259" key="3">
    <source>
        <dbReference type="PROSITE" id="PS50110"/>
    </source>
</evidence>
<keyword evidence="5" id="KW-1185">Reference proteome</keyword>
<dbReference type="PROSITE" id="PS50110">
    <property type="entry name" value="RESPONSE_REGULATORY"/>
    <property type="match status" value="1"/>
</dbReference>
<sequence length="136" mass="15536">MNKPVAEGRKKLILIVDDEFDLTSTFSLLFELNGFETVTANNGHQALEVMKQRLPDLILSDYMMPVMDGVELSRHIRANPVTEKIPIVLMSAIPQHRDLIDRTFSAFIQKPFQFKNLLDMTLDILSKQDVQGHSPR</sequence>
<gene>
    <name evidence="4" type="ORF">Q8A64_15675</name>
</gene>
<dbReference type="PANTHER" id="PTHR44591:SF3">
    <property type="entry name" value="RESPONSE REGULATORY DOMAIN-CONTAINING PROTEIN"/>
    <property type="match status" value="1"/>
</dbReference>
<dbReference type="SUPFAM" id="SSF52172">
    <property type="entry name" value="CheY-like"/>
    <property type="match status" value="1"/>
</dbReference>
<dbReference type="Pfam" id="PF00072">
    <property type="entry name" value="Response_reg"/>
    <property type="match status" value="1"/>
</dbReference>
<evidence type="ECO:0000256" key="2">
    <source>
        <dbReference type="PROSITE-ProRule" id="PRU00169"/>
    </source>
</evidence>
<feature type="domain" description="Response regulatory" evidence="3">
    <location>
        <begin position="12"/>
        <end position="125"/>
    </location>
</feature>
<feature type="modified residue" description="4-aspartylphosphate" evidence="2">
    <location>
        <position position="61"/>
    </location>
</feature>